<evidence type="ECO:0000256" key="1">
    <source>
        <dbReference type="SAM" id="MobiDB-lite"/>
    </source>
</evidence>
<comment type="caution">
    <text evidence="2">The sequence shown here is derived from an EMBL/GenBank/DDBJ whole genome shotgun (WGS) entry which is preliminary data.</text>
</comment>
<gene>
    <name evidence="2" type="ORF">BBAD15_g7769</name>
</gene>
<feature type="compositionally biased region" description="Low complexity" evidence="1">
    <location>
        <begin position="123"/>
        <end position="142"/>
    </location>
</feature>
<dbReference type="HOGENOM" id="CLU_498723_0_0_1"/>
<reference evidence="2 3" key="1">
    <citation type="submission" date="2012-10" db="EMBL/GenBank/DDBJ databases">
        <title>Genome sequencing and analysis of entomopathogenic fungi Beauveria bassiana D1-5.</title>
        <authorList>
            <person name="Li Q."/>
            <person name="Wang L."/>
            <person name="Zhang Z."/>
            <person name="Wang Q."/>
            <person name="Ren J."/>
            <person name="Wang M."/>
            <person name="Xu W."/>
            <person name="Wang J."/>
            <person name="Lu Y."/>
            <person name="Du Q."/>
            <person name="Sun Z."/>
        </authorList>
    </citation>
    <scope>NUCLEOTIDE SEQUENCE [LARGE SCALE GENOMIC DNA]</scope>
    <source>
        <strain evidence="2 3">D1-5</strain>
    </source>
</reference>
<accession>A0A0A2W1S0</accession>
<feature type="compositionally biased region" description="Acidic residues" evidence="1">
    <location>
        <begin position="212"/>
        <end position="227"/>
    </location>
</feature>
<protein>
    <submittedName>
        <fullName evidence="2">Uncharacterized protein</fullName>
    </submittedName>
</protein>
<sequence>MKRCRTVDLLEEHSTPRWWGAAQALLSAATDFSPTSTFDVQCTTSFADLDSYCPNAPPISNTQVARMLHSKWPRLRSAATFCCPRDTRLYSSRNGDDRTLPDRPNYTVAPRGRTRTNDRRNTWNDWTPRPNPAVQQRQQAQRNLRRKLVEGKLSPAQQKEMAAALEGLEPEQFAAAGFEGLKFTDSESTAGTRRAGDGGQWSLLKRRPGGLEPEDDLRDEQDFEEGETTNASAEKWPLLKRRGRSYEYMDPAGIPLNDSTDVVAEPADDSTDLVAATHEALAKKNGLAVSKAYTMLRIDGLSTSVHASDFYRIADNDLSKWNQSIKQGESPPLMQAHRRLPFPPPTNPLLTVQQVRDRTTLEPTGTYNLTFSSALAATAYAVRFQRLCDLAQVRARSRTGLWRSELPPGLIPDDATQDDLEAELAGLTVTPGVQPVTLTHRRVAAAPVGEKIRSLVANDGLGERPPVVLLDVAPAAPLDRVRSAVSQYGGGGGGGDTAAEQLRAHPLAADLHAQLQRLTAQIGAVGQATDGPEEHDEQFNEEQDEGVLEWNKWDSARKQNAAAEKKRHATLRKRDGLRRVVRHMEGAALRRFVIAFRDVSEAQRFHRMWNARWLGGHDVPPPAGAPRHFVRTEVVDY</sequence>
<feature type="region of interest" description="Disordered" evidence="1">
    <location>
        <begin position="185"/>
        <end position="232"/>
    </location>
</feature>
<feature type="region of interest" description="Disordered" evidence="1">
    <location>
        <begin position="92"/>
        <end position="143"/>
    </location>
</feature>
<dbReference type="eggNOG" id="ENOG502SPB4">
    <property type="taxonomic scope" value="Eukaryota"/>
</dbReference>
<organism evidence="2 3">
    <name type="scientific">Beauveria bassiana D1-5</name>
    <dbReference type="NCBI Taxonomy" id="1245745"/>
    <lineage>
        <taxon>Eukaryota</taxon>
        <taxon>Fungi</taxon>
        <taxon>Dikarya</taxon>
        <taxon>Ascomycota</taxon>
        <taxon>Pezizomycotina</taxon>
        <taxon>Sordariomycetes</taxon>
        <taxon>Hypocreomycetidae</taxon>
        <taxon>Hypocreales</taxon>
        <taxon>Cordycipitaceae</taxon>
        <taxon>Beauveria</taxon>
    </lineage>
</organism>
<proteinExistence type="predicted"/>
<dbReference type="EMBL" id="ANFO01000741">
    <property type="protein sequence ID" value="KGQ06929.1"/>
    <property type="molecule type" value="Genomic_DNA"/>
</dbReference>
<evidence type="ECO:0000313" key="3">
    <source>
        <dbReference type="Proteomes" id="UP000030106"/>
    </source>
</evidence>
<name>A0A0A2W1S0_BEABA</name>
<evidence type="ECO:0000313" key="2">
    <source>
        <dbReference type="EMBL" id="KGQ06929.1"/>
    </source>
</evidence>
<dbReference type="AlphaFoldDB" id="A0A0A2W1S0"/>
<dbReference type="Proteomes" id="UP000030106">
    <property type="component" value="Unassembled WGS sequence"/>
</dbReference>
<dbReference type="OrthoDB" id="5332316at2759"/>